<sequence length="333" mass="35968">MKRVQQSEMSIAAAAFLFSGTCLALLNATALRQNDEPRPDLFATALAGLVACGVILLLGRRFTRAAAGTLMVLVLLVVVPSVLLVPTMLRAVNLGLLFLPFFLFLVWFMPMWFARLLGSVWILLYAAIMLGRFGIQMGTVVLTIGVTGIVIGELVGHFKARLERTSLTDPLCDVWNKRGFERLLGSAVTAAERGGHPLSLLYLDLDGFKAVNDALGHGAGDALLRGFATQMGQRTRPEDVFARFGGDEFALLLVDVDQAGAVRTAERLRGVITEPAWSFGVSEWRPGESSAEFIERADLLMLSAKRRGRPLLAERAESPGTAVPEWGAGTLGA</sequence>
<dbReference type="SUPFAM" id="SSF55073">
    <property type="entry name" value="Nucleotide cyclase"/>
    <property type="match status" value="1"/>
</dbReference>
<dbReference type="InterPro" id="IPR050469">
    <property type="entry name" value="Diguanylate_Cyclase"/>
</dbReference>
<accession>A0ABS1SM85</accession>
<feature type="transmembrane region" description="Helical" evidence="1">
    <location>
        <begin position="65"/>
        <end position="85"/>
    </location>
</feature>
<keyword evidence="1" id="KW-0812">Transmembrane</keyword>
<name>A0ABS1SM85_9MICO</name>
<evidence type="ECO:0000259" key="2">
    <source>
        <dbReference type="PROSITE" id="PS50887"/>
    </source>
</evidence>
<dbReference type="PROSITE" id="PS50887">
    <property type="entry name" value="GGDEF"/>
    <property type="match status" value="1"/>
</dbReference>
<feature type="transmembrane region" description="Helical" evidence="1">
    <location>
        <begin position="141"/>
        <end position="158"/>
    </location>
</feature>
<evidence type="ECO:0000256" key="1">
    <source>
        <dbReference type="SAM" id="Phobius"/>
    </source>
</evidence>
<dbReference type="Pfam" id="PF00990">
    <property type="entry name" value="GGDEF"/>
    <property type="match status" value="1"/>
</dbReference>
<feature type="transmembrane region" description="Helical" evidence="1">
    <location>
        <begin position="40"/>
        <end position="58"/>
    </location>
</feature>
<dbReference type="Proteomes" id="UP001646141">
    <property type="component" value="Unassembled WGS sequence"/>
</dbReference>
<evidence type="ECO:0000313" key="3">
    <source>
        <dbReference type="EMBL" id="MBL3689249.1"/>
    </source>
</evidence>
<dbReference type="InterPro" id="IPR043128">
    <property type="entry name" value="Rev_trsase/Diguanyl_cyclase"/>
</dbReference>
<dbReference type="RefSeq" id="WP_202381195.1">
    <property type="nucleotide sequence ID" value="NZ_BAAAMA010000004.1"/>
</dbReference>
<dbReference type="InterPro" id="IPR000160">
    <property type="entry name" value="GGDEF_dom"/>
</dbReference>
<gene>
    <name evidence="3" type="ORF">D3226_04650</name>
</gene>
<dbReference type="SMART" id="SM00267">
    <property type="entry name" value="GGDEF"/>
    <property type="match status" value="1"/>
</dbReference>
<evidence type="ECO:0000313" key="4">
    <source>
        <dbReference type="Proteomes" id="UP001646141"/>
    </source>
</evidence>
<dbReference type="NCBIfam" id="TIGR00254">
    <property type="entry name" value="GGDEF"/>
    <property type="match status" value="1"/>
</dbReference>
<dbReference type="PANTHER" id="PTHR45138:SF9">
    <property type="entry name" value="DIGUANYLATE CYCLASE DGCM-RELATED"/>
    <property type="match status" value="1"/>
</dbReference>
<feature type="domain" description="GGDEF" evidence="2">
    <location>
        <begin position="196"/>
        <end position="317"/>
    </location>
</feature>
<dbReference type="InterPro" id="IPR029787">
    <property type="entry name" value="Nucleotide_cyclase"/>
</dbReference>
<dbReference type="Gene3D" id="3.30.70.270">
    <property type="match status" value="1"/>
</dbReference>
<keyword evidence="1" id="KW-0472">Membrane</keyword>
<dbReference type="EMBL" id="QYAD01000001">
    <property type="protein sequence ID" value="MBL3689249.1"/>
    <property type="molecule type" value="Genomic_DNA"/>
</dbReference>
<keyword evidence="4" id="KW-1185">Reference proteome</keyword>
<organism evidence="3 4">
    <name type="scientific">Leucobacter chromiireducens subsp. chromiireducens</name>
    <dbReference type="NCBI Taxonomy" id="660067"/>
    <lineage>
        <taxon>Bacteria</taxon>
        <taxon>Bacillati</taxon>
        <taxon>Actinomycetota</taxon>
        <taxon>Actinomycetes</taxon>
        <taxon>Micrococcales</taxon>
        <taxon>Microbacteriaceae</taxon>
        <taxon>Leucobacter</taxon>
    </lineage>
</organism>
<dbReference type="CDD" id="cd01949">
    <property type="entry name" value="GGDEF"/>
    <property type="match status" value="1"/>
</dbReference>
<keyword evidence="1" id="KW-1133">Transmembrane helix</keyword>
<protein>
    <submittedName>
        <fullName evidence="3">GGDEF domain-containing protein</fullName>
    </submittedName>
</protein>
<proteinExistence type="predicted"/>
<dbReference type="PANTHER" id="PTHR45138">
    <property type="entry name" value="REGULATORY COMPONENTS OF SENSORY TRANSDUCTION SYSTEM"/>
    <property type="match status" value="1"/>
</dbReference>
<reference evidence="3 4" key="1">
    <citation type="submission" date="2018-09" db="EMBL/GenBank/DDBJ databases">
        <title>Comparative genomics of Leucobacter spp.</title>
        <authorList>
            <person name="Reis A.C."/>
            <person name="Kolvenbach B.A."/>
            <person name="Corvini P.F.X."/>
            <person name="Nunes O.C."/>
        </authorList>
    </citation>
    <scope>NUCLEOTIDE SEQUENCE [LARGE SCALE GENOMIC DNA]</scope>
    <source>
        <strain evidence="3 4">L-1</strain>
    </source>
</reference>
<comment type="caution">
    <text evidence="3">The sequence shown here is derived from an EMBL/GenBank/DDBJ whole genome shotgun (WGS) entry which is preliminary data.</text>
</comment>